<organism evidence="2 3">
    <name type="scientific">Aspergillus novofumigatus (strain IBT 16806)</name>
    <dbReference type="NCBI Taxonomy" id="1392255"/>
    <lineage>
        <taxon>Eukaryota</taxon>
        <taxon>Fungi</taxon>
        <taxon>Dikarya</taxon>
        <taxon>Ascomycota</taxon>
        <taxon>Pezizomycotina</taxon>
        <taxon>Eurotiomycetes</taxon>
        <taxon>Eurotiomycetidae</taxon>
        <taxon>Eurotiales</taxon>
        <taxon>Aspergillaceae</taxon>
        <taxon>Aspergillus</taxon>
        <taxon>Aspergillus subgen. Fumigati</taxon>
    </lineage>
</organism>
<keyword evidence="1" id="KW-0732">Signal</keyword>
<reference evidence="3" key="1">
    <citation type="journal article" date="2018" name="Proc. Natl. Acad. Sci. U.S.A.">
        <title>Linking secondary metabolites to gene clusters through genome sequencing of six diverse Aspergillus species.</title>
        <authorList>
            <person name="Kaerboelling I."/>
            <person name="Vesth T.C."/>
            <person name="Frisvad J.C."/>
            <person name="Nybo J.L."/>
            <person name="Theobald S."/>
            <person name="Kuo A."/>
            <person name="Bowyer P."/>
            <person name="Matsuda Y."/>
            <person name="Mondo S."/>
            <person name="Lyhne E.K."/>
            <person name="Kogle M.E."/>
            <person name="Clum A."/>
            <person name="Lipzen A."/>
            <person name="Salamov A."/>
            <person name="Ngan C.Y."/>
            <person name="Daum C."/>
            <person name="Chiniquy J."/>
            <person name="Barry K."/>
            <person name="LaButti K."/>
            <person name="Haridas S."/>
            <person name="Simmons B.A."/>
            <person name="Magnuson J.K."/>
            <person name="Mortensen U.H."/>
            <person name="Larsen T.O."/>
            <person name="Grigoriev I.V."/>
            <person name="Baker S.E."/>
            <person name="Andersen M.R."/>
        </authorList>
    </citation>
    <scope>NUCLEOTIDE SEQUENCE [LARGE SCALE GENOMIC DNA]</scope>
    <source>
        <strain evidence="3">IBT 16806</strain>
    </source>
</reference>
<dbReference type="GeneID" id="36533488"/>
<keyword evidence="3" id="KW-1185">Reference proteome</keyword>
<evidence type="ECO:0000256" key="1">
    <source>
        <dbReference type="SAM" id="SignalP"/>
    </source>
</evidence>
<dbReference type="Proteomes" id="UP000234474">
    <property type="component" value="Unassembled WGS sequence"/>
</dbReference>
<accession>A0A2I1CLM7</accession>
<dbReference type="RefSeq" id="XP_024687125.1">
    <property type="nucleotide sequence ID" value="XM_024826163.1"/>
</dbReference>
<feature type="signal peptide" evidence="1">
    <location>
        <begin position="1"/>
        <end position="18"/>
    </location>
</feature>
<name>A0A2I1CLM7_ASPN1</name>
<evidence type="ECO:0000313" key="2">
    <source>
        <dbReference type="EMBL" id="PKX98530.1"/>
    </source>
</evidence>
<dbReference type="AlphaFoldDB" id="A0A2I1CLM7"/>
<comment type="caution">
    <text evidence="2">The sequence shown here is derived from an EMBL/GenBank/DDBJ whole genome shotgun (WGS) entry which is preliminary data.</text>
</comment>
<feature type="chain" id="PRO_5014112668" evidence="1">
    <location>
        <begin position="19"/>
        <end position="79"/>
    </location>
</feature>
<gene>
    <name evidence="2" type="ORF">P174DRAFT_436957</name>
</gene>
<protein>
    <submittedName>
        <fullName evidence="2">Uncharacterized protein</fullName>
    </submittedName>
</protein>
<dbReference type="VEuPathDB" id="FungiDB:P174DRAFT_436957"/>
<proteinExistence type="predicted"/>
<feature type="non-terminal residue" evidence="2">
    <location>
        <position position="79"/>
    </location>
</feature>
<sequence>MALDTLWVLIFWRQRCVARYSDLRPTRSSVELLQYSEVVIRTHLPFSSTESMFNLVALQYATIGYDKQASHLVSCTPYL</sequence>
<evidence type="ECO:0000313" key="3">
    <source>
        <dbReference type="Proteomes" id="UP000234474"/>
    </source>
</evidence>
<dbReference type="EMBL" id="MSZS01000001">
    <property type="protein sequence ID" value="PKX98530.1"/>
    <property type="molecule type" value="Genomic_DNA"/>
</dbReference>